<evidence type="ECO:0000256" key="1">
    <source>
        <dbReference type="SAM" id="MobiDB-lite"/>
    </source>
</evidence>
<keyword evidence="4" id="KW-1185">Reference proteome</keyword>
<dbReference type="AlphaFoldDB" id="A0A8J8CJA9"/>
<dbReference type="RefSeq" id="WP_162423994.1">
    <property type="nucleotide sequence ID" value="NZ_WVIE01000016.1"/>
</dbReference>
<organism evidence="3 4">
    <name type="scientific">Myxacorys almedinensis A</name>
    <dbReference type="NCBI Taxonomy" id="2690445"/>
    <lineage>
        <taxon>Bacteria</taxon>
        <taxon>Bacillati</taxon>
        <taxon>Cyanobacteriota</taxon>
        <taxon>Cyanophyceae</taxon>
        <taxon>Leptolyngbyales</taxon>
        <taxon>Leptolyngbyaceae</taxon>
        <taxon>Myxacorys</taxon>
        <taxon>Myxacorys almedinensis</taxon>
    </lineage>
</organism>
<protein>
    <recommendedName>
        <fullName evidence="5">Chromosome segregation ATPase</fullName>
    </recommendedName>
</protein>
<evidence type="ECO:0000256" key="2">
    <source>
        <dbReference type="SAM" id="Phobius"/>
    </source>
</evidence>
<feature type="compositionally biased region" description="Low complexity" evidence="1">
    <location>
        <begin position="644"/>
        <end position="653"/>
    </location>
</feature>
<keyword evidence="2" id="KW-0472">Membrane</keyword>
<proteinExistence type="predicted"/>
<reference evidence="3" key="1">
    <citation type="submission" date="2019-12" db="EMBL/GenBank/DDBJ databases">
        <title>High-Quality draft genome sequences of three cyanobacteria isolated from the limestone walls of the Old Cathedral of Coimbra.</title>
        <authorList>
            <person name="Tiago I."/>
            <person name="Soares F."/>
            <person name="Portugal A."/>
        </authorList>
    </citation>
    <scope>NUCLEOTIDE SEQUENCE</scope>
    <source>
        <strain evidence="3">A</strain>
    </source>
</reference>
<feature type="transmembrane region" description="Helical" evidence="2">
    <location>
        <begin position="91"/>
        <end position="111"/>
    </location>
</feature>
<feature type="compositionally biased region" description="Pro residues" evidence="1">
    <location>
        <begin position="677"/>
        <end position="690"/>
    </location>
</feature>
<feature type="compositionally biased region" description="Acidic residues" evidence="1">
    <location>
        <begin position="654"/>
        <end position="671"/>
    </location>
</feature>
<feature type="region of interest" description="Disordered" evidence="1">
    <location>
        <begin position="641"/>
        <end position="690"/>
    </location>
</feature>
<comment type="caution">
    <text evidence="3">The sequence shown here is derived from an EMBL/GenBank/DDBJ whole genome shotgun (WGS) entry which is preliminary data.</text>
</comment>
<keyword evidence="2" id="KW-1133">Transmembrane helix</keyword>
<dbReference type="Proteomes" id="UP000646053">
    <property type="component" value="Unassembled WGS sequence"/>
</dbReference>
<dbReference type="EMBL" id="WVIE01000016">
    <property type="protein sequence ID" value="NDJ18469.1"/>
    <property type="molecule type" value="Genomic_DNA"/>
</dbReference>
<feature type="region of interest" description="Disordered" evidence="1">
    <location>
        <begin position="1"/>
        <end position="61"/>
    </location>
</feature>
<evidence type="ECO:0008006" key="5">
    <source>
        <dbReference type="Google" id="ProtNLM"/>
    </source>
</evidence>
<evidence type="ECO:0000313" key="4">
    <source>
        <dbReference type="Proteomes" id="UP000646053"/>
    </source>
</evidence>
<gene>
    <name evidence="3" type="ORF">GS601_14395</name>
</gene>
<name>A0A8J8CJA9_9CYAN</name>
<sequence length="690" mass="76163">MARKITPRPWLPFQKPTSDVENHPDQPSADVENHPDRPSALSSVISDDPDVPPPGKPTKSPAAVMAQAASIRSRKMVKQLRPWAAQWKWQLICLAILSAIGGTGIGAFIWLSKAPPAVDCKKISAWSVDSERLFCAQEAAATGKPEELLNAIALAKNWTPDDPLYGQAQLLLQDWSNALLIVARDRVFQRDIKGGVALARQIPATSPIYKEAQAAIVRWQEEFNKGQVLFTKIQTELKKQSWDKASQNLAELSLNTDPSWQDRIPEIRQQINTEKLAAKLFQDAQTFAKANPPGQLGRAIAIADPIDRKTYVWTLKAQAEVTKWRNTIFSLALAELDKPNIAGASALVNSIPKSVQLTSANVDFVRLVRGTEADTSKDFSAPSLEKAAPLLLAVQLVRQIDSKSPFYSRAKTLLPRLETKLQDVVALTWSGALANMQQVPTLKMAVNQAKLIKPERPSRLYAQTLLAQWQKELQWMEDRPVLKQARQVATSGKIEPLRAAIALAGVIQPKRALRQEAQTDIADWTAQIQVIEDTPIINEATAIARSGRLGQAIDTAAKIRPGRALYGEAQTLISGWVYEIRLTEDRSTIAQANRLASIGSLTRAIDLASTIYAGRPLYGEARSLISQWAVERAEIWRQREQYVPPNNSSPDSYESSEESEDDSRENSDDDSAERSPEPTPSSPDDAPPPP</sequence>
<keyword evidence="2" id="KW-0812">Transmembrane</keyword>
<accession>A0A8J8CJA9</accession>
<evidence type="ECO:0000313" key="3">
    <source>
        <dbReference type="EMBL" id="NDJ18469.1"/>
    </source>
</evidence>